<keyword evidence="4 5" id="KW-0143">Chaperone</keyword>
<keyword evidence="2 5" id="KW-0690">Ribosome biogenesis</keyword>
<comment type="similarity">
    <text evidence="5">Belongs to the RimM family.</text>
</comment>
<keyword evidence="1 5" id="KW-0963">Cytoplasm</keyword>
<keyword evidence="3 5" id="KW-0698">rRNA processing</keyword>
<feature type="domain" description="RimM N-terminal" evidence="6">
    <location>
        <begin position="44"/>
        <end position="91"/>
    </location>
</feature>
<evidence type="ECO:0000256" key="4">
    <source>
        <dbReference type="ARBA" id="ARBA00023186"/>
    </source>
</evidence>
<dbReference type="HAMAP" id="MF_00014">
    <property type="entry name" value="Ribosome_mat_RimM"/>
    <property type="match status" value="1"/>
</dbReference>
<dbReference type="InterPro" id="IPR011033">
    <property type="entry name" value="PRC_barrel-like_sf"/>
</dbReference>
<evidence type="ECO:0000313" key="9">
    <source>
        <dbReference type="Proteomes" id="UP001430755"/>
    </source>
</evidence>
<dbReference type="RefSeq" id="WP_242165270.1">
    <property type="nucleotide sequence ID" value="NZ_JAJMLW010000002.1"/>
</dbReference>
<comment type="caution">
    <text evidence="8">The sequence shown here is derived from an EMBL/GenBank/DDBJ whole genome shotgun (WGS) entry which is preliminary data.</text>
</comment>
<reference evidence="8" key="1">
    <citation type="submission" date="2021-11" db="EMBL/GenBank/DDBJ databases">
        <title>A Novel Adlercreutzia Species, isolated from a Allomyrina dichotoma larva feces.</title>
        <authorList>
            <person name="Suh M.K."/>
        </authorList>
    </citation>
    <scope>NUCLEOTIDE SEQUENCE</scope>
    <source>
        <strain evidence="8">JBNU-10</strain>
    </source>
</reference>
<dbReference type="InterPro" id="IPR036976">
    <property type="entry name" value="RimM_N_sf"/>
</dbReference>
<dbReference type="SUPFAM" id="SSF50346">
    <property type="entry name" value="PRC-barrel domain"/>
    <property type="match status" value="1"/>
</dbReference>
<dbReference type="Gene3D" id="2.30.30.240">
    <property type="entry name" value="PRC-barrel domain"/>
    <property type="match status" value="1"/>
</dbReference>
<evidence type="ECO:0000313" key="8">
    <source>
        <dbReference type="EMBL" id="MCI2242241.1"/>
    </source>
</evidence>
<comment type="domain">
    <text evidence="5">The PRC barrel domain binds ribosomal protein uS19.</text>
</comment>
<evidence type="ECO:0000259" key="6">
    <source>
        <dbReference type="Pfam" id="PF01782"/>
    </source>
</evidence>
<comment type="subunit">
    <text evidence="5">Binds ribosomal protein uS19.</text>
</comment>
<dbReference type="Proteomes" id="UP001430755">
    <property type="component" value="Unassembled WGS sequence"/>
</dbReference>
<comment type="function">
    <text evidence="5">An accessory protein needed during the final step in the assembly of 30S ribosomal subunit, possibly for assembly of the head region. Essential for efficient processing of 16S rRNA. May be needed both before and after RbfA during the maturation of 16S rRNA. It has affinity for free ribosomal 30S subunits but not for 70S ribosomes.</text>
</comment>
<name>A0ABS9WHC2_9ACTN</name>
<dbReference type="EMBL" id="JAJMLW010000002">
    <property type="protein sequence ID" value="MCI2242241.1"/>
    <property type="molecule type" value="Genomic_DNA"/>
</dbReference>
<dbReference type="PANTHER" id="PTHR33692:SF1">
    <property type="entry name" value="RIBOSOME MATURATION FACTOR RIMM"/>
    <property type="match status" value="1"/>
</dbReference>
<comment type="subcellular location">
    <subcellularLocation>
        <location evidence="5">Cytoplasm</location>
    </subcellularLocation>
</comment>
<dbReference type="Gene3D" id="2.40.30.60">
    <property type="entry name" value="RimM"/>
    <property type="match status" value="1"/>
</dbReference>
<gene>
    <name evidence="5" type="primary">rimM</name>
    <name evidence="8" type="ORF">LPT13_07750</name>
</gene>
<evidence type="ECO:0000256" key="1">
    <source>
        <dbReference type="ARBA" id="ARBA00022490"/>
    </source>
</evidence>
<dbReference type="Pfam" id="PF01782">
    <property type="entry name" value="RimM"/>
    <property type="match status" value="1"/>
</dbReference>
<evidence type="ECO:0000256" key="2">
    <source>
        <dbReference type="ARBA" id="ARBA00022517"/>
    </source>
</evidence>
<protein>
    <recommendedName>
        <fullName evidence="5">Ribosome maturation factor RimM</fullName>
    </recommendedName>
</protein>
<keyword evidence="9" id="KW-1185">Reference proteome</keyword>
<dbReference type="InterPro" id="IPR002676">
    <property type="entry name" value="RimM_N"/>
</dbReference>
<dbReference type="InterPro" id="IPR011961">
    <property type="entry name" value="RimM"/>
</dbReference>
<organism evidence="8 9">
    <name type="scientific">Adlercreutzia faecimuris</name>
    <dbReference type="NCBI Taxonomy" id="2897341"/>
    <lineage>
        <taxon>Bacteria</taxon>
        <taxon>Bacillati</taxon>
        <taxon>Actinomycetota</taxon>
        <taxon>Coriobacteriia</taxon>
        <taxon>Eggerthellales</taxon>
        <taxon>Eggerthellaceae</taxon>
        <taxon>Adlercreutzia</taxon>
    </lineage>
</organism>
<dbReference type="Pfam" id="PF24986">
    <property type="entry name" value="PRC_RimM"/>
    <property type="match status" value="1"/>
</dbReference>
<evidence type="ECO:0000256" key="5">
    <source>
        <dbReference type="HAMAP-Rule" id="MF_00014"/>
    </source>
</evidence>
<evidence type="ECO:0000259" key="7">
    <source>
        <dbReference type="Pfam" id="PF24986"/>
    </source>
</evidence>
<feature type="domain" description="Ribosome maturation factor RimM PRC barrel" evidence="7">
    <location>
        <begin position="107"/>
        <end position="171"/>
    </location>
</feature>
<proteinExistence type="inferred from homology"/>
<dbReference type="PANTHER" id="PTHR33692">
    <property type="entry name" value="RIBOSOME MATURATION FACTOR RIMM"/>
    <property type="match status" value="1"/>
</dbReference>
<accession>A0ABS9WHC2</accession>
<dbReference type="InterPro" id="IPR056792">
    <property type="entry name" value="PRC_RimM"/>
</dbReference>
<sequence>MRAWADVAYLATTKNLNGGLVARSAAGLPFLLSEGMRAALVPPRLDAPRDVTVASVQMRADDEALVFFEEVTDADVAHALVGCHVLVPRDELDPADLEPAGAWPAWEGWEVVDAKAGPVGTVAGITEMPLQSLLVVARPDGSEALIPLVDDLIADVDEDARRIDVALPAGLLDL</sequence>
<evidence type="ECO:0000256" key="3">
    <source>
        <dbReference type="ARBA" id="ARBA00022552"/>
    </source>
</evidence>